<protein>
    <recommendedName>
        <fullName evidence="1">Kazal-like domain-containing protein</fullName>
    </recommendedName>
</protein>
<dbReference type="SUPFAM" id="SSF100895">
    <property type="entry name" value="Kazal-type serine protease inhibitors"/>
    <property type="match status" value="2"/>
</dbReference>
<dbReference type="Proteomes" id="UP000266841">
    <property type="component" value="Unassembled WGS sequence"/>
</dbReference>
<comment type="caution">
    <text evidence="2">The sequence shown here is derived from an EMBL/GenBank/DDBJ whole genome shotgun (WGS) entry which is preliminary data.</text>
</comment>
<dbReference type="AlphaFoldDB" id="K0S2K9"/>
<gene>
    <name evidence="2" type="ORF">THAOC_19348</name>
</gene>
<feature type="domain" description="Kazal-like" evidence="1">
    <location>
        <begin position="125"/>
        <end position="174"/>
    </location>
</feature>
<evidence type="ECO:0000313" key="2">
    <source>
        <dbReference type="EMBL" id="EJK60318.1"/>
    </source>
</evidence>
<dbReference type="InterPro" id="IPR053265">
    <property type="entry name" value="Serpin"/>
</dbReference>
<dbReference type="InterPro" id="IPR002350">
    <property type="entry name" value="Kazal_dom"/>
</dbReference>
<dbReference type="SMART" id="SM00280">
    <property type="entry name" value="KAZAL"/>
    <property type="match status" value="2"/>
</dbReference>
<accession>K0S2K9</accession>
<reference evidence="2 3" key="1">
    <citation type="journal article" date="2012" name="Genome Biol.">
        <title>Genome and low-iron response of an oceanic diatom adapted to chronic iron limitation.</title>
        <authorList>
            <person name="Lommer M."/>
            <person name="Specht M."/>
            <person name="Roy A.S."/>
            <person name="Kraemer L."/>
            <person name="Andreson R."/>
            <person name="Gutowska M.A."/>
            <person name="Wolf J."/>
            <person name="Bergner S.V."/>
            <person name="Schilhabel M.B."/>
            <person name="Klostermeier U.C."/>
            <person name="Beiko R.G."/>
            <person name="Rosenstiel P."/>
            <person name="Hippler M."/>
            <person name="Laroche J."/>
        </authorList>
    </citation>
    <scope>NUCLEOTIDE SEQUENCE [LARGE SCALE GENOMIC DNA]</scope>
    <source>
        <strain evidence="2 3">CCMP1005</strain>
    </source>
</reference>
<dbReference type="Gene3D" id="3.30.60.30">
    <property type="match status" value="2"/>
</dbReference>
<dbReference type="PANTHER" id="PTHR21131">
    <property type="entry name" value="SERINE-TYPE ENDOPEPTIDASE INHIBITOR"/>
    <property type="match status" value="1"/>
</dbReference>
<evidence type="ECO:0000313" key="3">
    <source>
        <dbReference type="Proteomes" id="UP000266841"/>
    </source>
</evidence>
<dbReference type="EMBL" id="AGNL01021239">
    <property type="protein sequence ID" value="EJK60318.1"/>
    <property type="molecule type" value="Genomic_DNA"/>
</dbReference>
<evidence type="ECO:0000259" key="1">
    <source>
        <dbReference type="PROSITE" id="PS51465"/>
    </source>
</evidence>
<dbReference type="PANTHER" id="PTHR21131:SF0">
    <property type="entry name" value="GEO10195P1-RELATED"/>
    <property type="match status" value="1"/>
</dbReference>
<sequence>MWCFSSAKHSPPLFVSLRLQRSPSTGGCDGKTYGNACGAAAEGVNVLFPGECGNADGDSELTSTGGEVLVAVPATKGPPPPTTTAAAEVVAGTCEVGPDADGESQCEEGEYCMVADGGEACGGSTSAKGVCAFKSEVCIEIYDPVCGCDGKTYSNSCKAAGAGVNVLFPGECPKPEEVAPQPSPSGGCLVGDVMYQEGDSVGYIGLECIDGSSFTARSSTCGPDGVIVDEETTEVCPESVPHCVQCGTGVGSALCLSTPDAGNRDCGDGGGDGAATDTETAVPETPTIECELGPDVDGTSCGADEYCKLDTAGACAESNVEAGVCTTMPMMCTFDYLPVCGCDGNTYGNACAAEANGVNVVSDFECIKEETPSTPPLVGGDYCVWGPDYGCYETGWPSCCGSEDVKCPEERPGCEIVAANVTGDGGGAAVSNGHKCACEAEEMGFVIDCENTLAMIDALDFLNVNGCTEKGSCDAGT</sequence>
<feature type="domain" description="Kazal-like" evidence="1">
    <location>
        <begin position="319"/>
        <end position="368"/>
    </location>
</feature>
<dbReference type="Pfam" id="PF00050">
    <property type="entry name" value="Kazal_1"/>
    <property type="match status" value="2"/>
</dbReference>
<dbReference type="CDD" id="cd00104">
    <property type="entry name" value="KAZAL_FS"/>
    <property type="match status" value="1"/>
</dbReference>
<dbReference type="eggNOG" id="ENOG502RUKV">
    <property type="taxonomic scope" value="Eukaryota"/>
</dbReference>
<dbReference type="PROSITE" id="PS51465">
    <property type="entry name" value="KAZAL_2"/>
    <property type="match status" value="2"/>
</dbReference>
<name>K0S2K9_THAOC</name>
<feature type="non-terminal residue" evidence="2">
    <location>
        <position position="477"/>
    </location>
</feature>
<dbReference type="OrthoDB" id="42678at2759"/>
<dbReference type="InterPro" id="IPR036058">
    <property type="entry name" value="Kazal_dom_sf"/>
</dbReference>
<organism evidence="2 3">
    <name type="scientific">Thalassiosira oceanica</name>
    <name type="common">Marine diatom</name>
    <dbReference type="NCBI Taxonomy" id="159749"/>
    <lineage>
        <taxon>Eukaryota</taxon>
        <taxon>Sar</taxon>
        <taxon>Stramenopiles</taxon>
        <taxon>Ochrophyta</taxon>
        <taxon>Bacillariophyta</taxon>
        <taxon>Coscinodiscophyceae</taxon>
        <taxon>Thalassiosirophycidae</taxon>
        <taxon>Thalassiosirales</taxon>
        <taxon>Thalassiosiraceae</taxon>
        <taxon>Thalassiosira</taxon>
    </lineage>
</organism>
<proteinExistence type="predicted"/>
<keyword evidence="3" id="KW-1185">Reference proteome</keyword>